<dbReference type="PROSITE" id="PS50104">
    <property type="entry name" value="TIR"/>
    <property type="match status" value="1"/>
</dbReference>
<dbReference type="GO" id="GO:0016020">
    <property type="term" value="C:membrane"/>
    <property type="evidence" value="ECO:0007669"/>
    <property type="project" value="UniProtKB-SubCell"/>
</dbReference>
<dbReference type="PANTHER" id="PTHR24365">
    <property type="entry name" value="TOLL-LIKE RECEPTOR"/>
    <property type="match status" value="1"/>
</dbReference>
<evidence type="ECO:0000256" key="2">
    <source>
        <dbReference type="ARBA" id="ARBA00022692"/>
    </source>
</evidence>
<keyword evidence="2 6" id="KW-0812">Transmembrane</keyword>
<sequence>MQLCNTFILYLREHSTKVDIEDIRCNRTGKQVINLNREDYCASSHWNIKIILVIIVLSCLLIVASSIAFYHYYKEEVLIWLFSRGLLCCGGENIVDKDKVYDAFISFSHKDEDFIVDHLIPTLEGGEHKYKLCIHTRDFIPGELISTQIFNTVKKSRKTIVVLSSNFLDSIWGRMEFRTAHTEAMKEGRARVIILVYGDVNLNSLDDELKAYIKTNTYLKWGEPLFWTKLKYALHIKNRKIIGNSRSHSKRVQSINSQFDLKNKPNCSSVSKTTPYALESGDLEENNLI</sequence>
<dbReference type="PANTHER" id="PTHR24365:SF541">
    <property type="entry name" value="PROTEIN TOLL-RELATED"/>
    <property type="match status" value="1"/>
</dbReference>
<evidence type="ECO:0000313" key="9">
    <source>
        <dbReference type="Proteomes" id="UP001516400"/>
    </source>
</evidence>
<name>A0ABD2NMR7_9CUCU</name>
<accession>A0ABD2NMR7</accession>
<dbReference type="PRINTS" id="PR01537">
    <property type="entry name" value="INTRLKN1R1F"/>
</dbReference>
<keyword evidence="5 6" id="KW-0472">Membrane</keyword>
<feature type="transmembrane region" description="Helical" evidence="6">
    <location>
        <begin position="50"/>
        <end position="73"/>
    </location>
</feature>
<comment type="caution">
    <text evidence="8">The sequence shown here is derived from an EMBL/GenBank/DDBJ whole genome shotgun (WGS) entry which is preliminary data.</text>
</comment>
<dbReference type="FunFam" id="3.40.50.10140:FF:000026">
    <property type="entry name" value="Toll-like receptor 2"/>
    <property type="match status" value="1"/>
</dbReference>
<protein>
    <recommendedName>
        <fullName evidence="7">TIR domain-containing protein</fullName>
    </recommendedName>
</protein>
<proteinExistence type="predicted"/>
<feature type="domain" description="TIR" evidence="7">
    <location>
        <begin position="99"/>
        <end position="234"/>
    </location>
</feature>
<dbReference type="AlphaFoldDB" id="A0ABD2NMR7"/>
<keyword evidence="4 6" id="KW-1133">Transmembrane helix</keyword>
<organism evidence="8 9">
    <name type="scientific">Cryptolaemus montrouzieri</name>
    <dbReference type="NCBI Taxonomy" id="559131"/>
    <lineage>
        <taxon>Eukaryota</taxon>
        <taxon>Metazoa</taxon>
        <taxon>Ecdysozoa</taxon>
        <taxon>Arthropoda</taxon>
        <taxon>Hexapoda</taxon>
        <taxon>Insecta</taxon>
        <taxon>Pterygota</taxon>
        <taxon>Neoptera</taxon>
        <taxon>Endopterygota</taxon>
        <taxon>Coleoptera</taxon>
        <taxon>Polyphaga</taxon>
        <taxon>Cucujiformia</taxon>
        <taxon>Coccinelloidea</taxon>
        <taxon>Coccinellidae</taxon>
        <taxon>Scymninae</taxon>
        <taxon>Scymnini</taxon>
        <taxon>Cryptolaemus</taxon>
    </lineage>
</organism>
<dbReference type="Pfam" id="PF01582">
    <property type="entry name" value="TIR"/>
    <property type="match status" value="1"/>
</dbReference>
<dbReference type="EMBL" id="JABFTP020000124">
    <property type="protein sequence ID" value="KAL3279762.1"/>
    <property type="molecule type" value="Genomic_DNA"/>
</dbReference>
<keyword evidence="3" id="KW-0732">Signal</keyword>
<evidence type="ECO:0000259" key="7">
    <source>
        <dbReference type="PROSITE" id="PS50104"/>
    </source>
</evidence>
<dbReference type="SMART" id="SM00255">
    <property type="entry name" value="TIR"/>
    <property type="match status" value="1"/>
</dbReference>
<reference evidence="8 9" key="1">
    <citation type="journal article" date="2021" name="BMC Biol.">
        <title>Horizontally acquired antibacterial genes associated with adaptive radiation of ladybird beetles.</title>
        <authorList>
            <person name="Li H.S."/>
            <person name="Tang X.F."/>
            <person name="Huang Y.H."/>
            <person name="Xu Z.Y."/>
            <person name="Chen M.L."/>
            <person name="Du X.Y."/>
            <person name="Qiu B.Y."/>
            <person name="Chen P.T."/>
            <person name="Zhang W."/>
            <person name="Slipinski A."/>
            <person name="Escalona H.E."/>
            <person name="Waterhouse R.M."/>
            <person name="Zwick A."/>
            <person name="Pang H."/>
        </authorList>
    </citation>
    <scope>NUCLEOTIDE SEQUENCE [LARGE SCALE GENOMIC DNA]</scope>
    <source>
        <strain evidence="8">SYSU2018</strain>
    </source>
</reference>
<dbReference type="InterPro" id="IPR035897">
    <property type="entry name" value="Toll_tir_struct_dom_sf"/>
</dbReference>
<dbReference type="SUPFAM" id="SSF52200">
    <property type="entry name" value="Toll/Interleukin receptor TIR domain"/>
    <property type="match status" value="1"/>
</dbReference>
<evidence type="ECO:0000313" key="8">
    <source>
        <dbReference type="EMBL" id="KAL3279762.1"/>
    </source>
</evidence>
<dbReference type="InterPro" id="IPR000157">
    <property type="entry name" value="TIR_dom"/>
</dbReference>
<evidence type="ECO:0000256" key="6">
    <source>
        <dbReference type="SAM" id="Phobius"/>
    </source>
</evidence>
<evidence type="ECO:0000256" key="3">
    <source>
        <dbReference type="ARBA" id="ARBA00022729"/>
    </source>
</evidence>
<evidence type="ECO:0000256" key="4">
    <source>
        <dbReference type="ARBA" id="ARBA00022989"/>
    </source>
</evidence>
<keyword evidence="9" id="KW-1185">Reference proteome</keyword>
<comment type="subcellular location">
    <subcellularLocation>
        <location evidence="1">Membrane</location>
    </subcellularLocation>
</comment>
<gene>
    <name evidence="8" type="ORF">HHI36_017270</name>
</gene>
<evidence type="ECO:0000256" key="5">
    <source>
        <dbReference type="ARBA" id="ARBA00023136"/>
    </source>
</evidence>
<dbReference type="Proteomes" id="UP001516400">
    <property type="component" value="Unassembled WGS sequence"/>
</dbReference>
<evidence type="ECO:0000256" key="1">
    <source>
        <dbReference type="ARBA" id="ARBA00004370"/>
    </source>
</evidence>
<dbReference type="Gene3D" id="3.40.50.10140">
    <property type="entry name" value="Toll/interleukin-1 receptor homology (TIR) domain"/>
    <property type="match status" value="1"/>
</dbReference>